<evidence type="ECO:0000313" key="19">
    <source>
        <dbReference type="EMBL" id="CAD9268578.1"/>
    </source>
</evidence>
<proteinExistence type="inferred from homology"/>
<comment type="similarity">
    <text evidence="2 15">Belongs to the major facilitator superfamily. Sugar transporter (TC 2.A.1.1) family.</text>
</comment>
<feature type="transmembrane region" description="Helical" evidence="17">
    <location>
        <begin position="134"/>
        <end position="154"/>
    </location>
</feature>
<evidence type="ECO:0000256" key="17">
    <source>
        <dbReference type="SAM" id="Phobius"/>
    </source>
</evidence>
<comment type="catalytic activity">
    <reaction evidence="9">
        <text>D-glucose(out) = D-glucose(in)</text>
        <dbReference type="Rhea" id="RHEA:60376"/>
        <dbReference type="ChEBI" id="CHEBI:4167"/>
    </reaction>
    <physiologicalReaction direction="left-to-right" evidence="9">
        <dbReference type="Rhea" id="RHEA:60377"/>
    </physiologicalReaction>
</comment>
<gene>
    <name evidence="19" type="ORF">PPAR1163_LOCUS27012</name>
</gene>
<feature type="compositionally biased region" description="Basic and acidic residues" evidence="16">
    <location>
        <begin position="516"/>
        <end position="528"/>
    </location>
</feature>
<feature type="transmembrane region" description="Helical" evidence="17">
    <location>
        <begin position="201"/>
        <end position="221"/>
    </location>
</feature>
<feature type="domain" description="Major facilitator superfamily (MFS) profile" evidence="18">
    <location>
        <begin position="32"/>
        <end position="481"/>
    </location>
</feature>
<comment type="catalytic activity">
    <reaction evidence="13">
        <text>D-fructose(out) = D-fructose(in)</text>
        <dbReference type="Rhea" id="RHEA:60372"/>
        <dbReference type="ChEBI" id="CHEBI:37721"/>
    </reaction>
    <physiologicalReaction direction="left-to-right" evidence="13">
        <dbReference type="Rhea" id="RHEA:60373"/>
    </physiologicalReaction>
</comment>
<keyword evidence="7 17" id="KW-0472">Membrane</keyword>
<dbReference type="NCBIfam" id="TIGR00879">
    <property type="entry name" value="SP"/>
    <property type="match status" value="1"/>
</dbReference>
<evidence type="ECO:0000256" key="9">
    <source>
        <dbReference type="ARBA" id="ARBA00044648"/>
    </source>
</evidence>
<evidence type="ECO:0000256" key="7">
    <source>
        <dbReference type="ARBA" id="ARBA00023136"/>
    </source>
</evidence>
<dbReference type="InterPro" id="IPR003663">
    <property type="entry name" value="Sugar/inositol_transpt"/>
</dbReference>
<dbReference type="Pfam" id="PF00083">
    <property type="entry name" value="Sugar_tr"/>
    <property type="match status" value="1"/>
</dbReference>
<feature type="transmembrane region" description="Helical" evidence="17">
    <location>
        <begin position="75"/>
        <end position="96"/>
    </location>
</feature>
<dbReference type="Gene3D" id="1.20.1250.20">
    <property type="entry name" value="MFS general substrate transporter like domains"/>
    <property type="match status" value="1"/>
</dbReference>
<accession>A0A7S1UI73</accession>
<feature type="transmembrane region" description="Helical" evidence="17">
    <location>
        <begin position="108"/>
        <end position="128"/>
    </location>
</feature>
<feature type="transmembrane region" description="Helical" evidence="17">
    <location>
        <begin position="453"/>
        <end position="474"/>
    </location>
</feature>
<evidence type="ECO:0000256" key="5">
    <source>
        <dbReference type="ARBA" id="ARBA00022692"/>
    </source>
</evidence>
<dbReference type="GO" id="GO:1904659">
    <property type="term" value="P:D-glucose transmembrane transport"/>
    <property type="evidence" value="ECO:0007669"/>
    <property type="project" value="TreeGrafter"/>
</dbReference>
<comment type="subunit">
    <text evidence="3">Homodimer.</text>
</comment>
<dbReference type="SUPFAM" id="SSF103473">
    <property type="entry name" value="MFS general substrate transporter"/>
    <property type="match status" value="1"/>
</dbReference>
<dbReference type="InterPro" id="IPR020846">
    <property type="entry name" value="MFS_dom"/>
</dbReference>
<protein>
    <recommendedName>
        <fullName evidence="14">Hexose transporter 1</fullName>
    </recommendedName>
</protein>
<keyword evidence="6 17" id="KW-1133">Transmembrane helix</keyword>
<evidence type="ECO:0000256" key="15">
    <source>
        <dbReference type="RuleBase" id="RU003346"/>
    </source>
</evidence>
<dbReference type="InterPro" id="IPR036259">
    <property type="entry name" value="MFS_trans_sf"/>
</dbReference>
<sequence>MDDGPDLASATRDYLLPKSPQESYKALGVLSIFIFPSLGGLLFGFDIGATSLVVKQLGDGDMSSVSWSDTADEKIVQSALTSASVAGAFLGSVIVFPVADALGRRRELMIGAVLYMLGATLAAVGGFVDAGVGVGLSAVLIGRLIYGVGIGFSMHGAPSYISEMAPAGLRGSLVAGKEGMIVLGVLLGNVMGVVLENTEGGWRYTYLMLAALAVAMLLGCARLPPSPRWLALNGDDEGAAKALRTVFHEDVIEAVTLEIIDQVNAMRDGSRGAEEEGFITQMKRLVMSPRYHPQLICGIGVVALQQITAQPSVLYYTASIFDDAGIGSEANLLTGGFKLVATICSVVFVERMGRKQLLYVGNTIMSVALLAVSFAFINYDKDGGLNAQKIVILTCLLAYIGGYQVGFGPVAWTLISEVFPLEVRGQAVALAVQVNFFLNLVVTFLFLIELDAIGSTLTFAVFAGILAGSVFFVYKYVPETKGLTLEEIETFFFEKNAHSILPPTLPADPFDNETEPLQKERTSGQRTW</sequence>
<evidence type="ECO:0000256" key="6">
    <source>
        <dbReference type="ARBA" id="ARBA00022989"/>
    </source>
</evidence>
<evidence type="ECO:0000256" key="8">
    <source>
        <dbReference type="ARBA" id="ARBA00044637"/>
    </source>
</evidence>
<evidence type="ECO:0000256" key="14">
    <source>
        <dbReference type="ARBA" id="ARBA00044780"/>
    </source>
</evidence>
<dbReference type="PROSITE" id="PS00217">
    <property type="entry name" value="SUGAR_TRANSPORT_2"/>
    <property type="match status" value="1"/>
</dbReference>
<dbReference type="InterPro" id="IPR005828">
    <property type="entry name" value="MFS_sugar_transport-like"/>
</dbReference>
<dbReference type="PANTHER" id="PTHR48023:SF4">
    <property type="entry name" value="D-XYLOSE-PROTON SYMPORTER-LIKE 2"/>
    <property type="match status" value="1"/>
</dbReference>
<comment type="catalytic activity">
    <reaction evidence="12">
        <text>D-glucosamine(out) = D-glucosamine(in)</text>
        <dbReference type="Rhea" id="RHEA:78423"/>
        <dbReference type="ChEBI" id="CHEBI:58723"/>
    </reaction>
    <physiologicalReaction direction="left-to-right" evidence="12">
        <dbReference type="Rhea" id="RHEA:78424"/>
    </physiologicalReaction>
</comment>
<dbReference type="GO" id="GO:0022857">
    <property type="term" value="F:transmembrane transporter activity"/>
    <property type="evidence" value="ECO:0007669"/>
    <property type="project" value="InterPro"/>
</dbReference>
<feature type="transmembrane region" description="Helical" evidence="17">
    <location>
        <begin position="357"/>
        <end position="378"/>
    </location>
</feature>
<evidence type="ECO:0000256" key="4">
    <source>
        <dbReference type="ARBA" id="ARBA00022448"/>
    </source>
</evidence>
<feature type="transmembrane region" description="Helical" evidence="17">
    <location>
        <begin position="175"/>
        <end position="195"/>
    </location>
</feature>
<feature type="transmembrane region" description="Helical" evidence="17">
    <location>
        <begin position="427"/>
        <end position="447"/>
    </location>
</feature>
<evidence type="ECO:0000256" key="2">
    <source>
        <dbReference type="ARBA" id="ARBA00010992"/>
    </source>
</evidence>
<keyword evidence="4 15" id="KW-0813">Transport</keyword>
<evidence type="ECO:0000256" key="13">
    <source>
        <dbReference type="ARBA" id="ARBA00044710"/>
    </source>
</evidence>
<evidence type="ECO:0000256" key="3">
    <source>
        <dbReference type="ARBA" id="ARBA00011738"/>
    </source>
</evidence>
<evidence type="ECO:0000256" key="10">
    <source>
        <dbReference type="ARBA" id="ARBA00044656"/>
    </source>
</evidence>
<evidence type="ECO:0000256" key="11">
    <source>
        <dbReference type="ARBA" id="ARBA00044662"/>
    </source>
</evidence>
<dbReference type="PRINTS" id="PR00171">
    <property type="entry name" value="SUGRTRNSPORT"/>
</dbReference>
<keyword evidence="5 17" id="KW-0812">Transmembrane</keyword>
<dbReference type="EMBL" id="HBGJ01042973">
    <property type="protein sequence ID" value="CAD9268578.1"/>
    <property type="molecule type" value="Transcribed_RNA"/>
</dbReference>
<comment type="catalytic activity">
    <reaction evidence="10">
        <text>D-xylose(out) = D-xylose(in)</text>
        <dbReference type="Rhea" id="RHEA:78427"/>
        <dbReference type="ChEBI" id="CHEBI:53455"/>
    </reaction>
    <physiologicalReaction direction="left-to-right" evidence="10">
        <dbReference type="Rhea" id="RHEA:78428"/>
    </physiologicalReaction>
</comment>
<evidence type="ECO:0000256" key="16">
    <source>
        <dbReference type="SAM" id="MobiDB-lite"/>
    </source>
</evidence>
<feature type="transmembrane region" description="Helical" evidence="17">
    <location>
        <begin position="26"/>
        <end position="45"/>
    </location>
</feature>
<dbReference type="InterPro" id="IPR050820">
    <property type="entry name" value="MFS_Sugar_Transporter"/>
</dbReference>
<comment type="catalytic activity">
    <reaction evidence="11">
        <text>D-mannose(out) = D-mannose(in)</text>
        <dbReference type="Rhea" id="RHEA:78391"/>
        <dbReference type="ChEBI" id="CHEBI:4208"/>
    </reaction>
    <physiologicalReaction direction="left-to-right" evidence="11">
        <dbReference type="Rhea" id="RHEA:78392"/>
    </physiologicalReaction>
</comment>
<dbReference type="InterPro" id="IPR005829">
    <property type="entry name" value="Sugar_transporter_CS"/>
</dbReference>
<dbReference type="GO" id="GO:0016020">
    <property type="term" value="C:membrane"/>
    <property type="evidence" value="ECO:0007669"/>
    <property type="project" value="UniProtKB-SubCell"/>
</dbReference>
<dbReference type="AlphaFoldDB" id="A0A7S1UI73"/>
<feature type="transmembrane region" description="Helical" evidence="17">
    <location>
        <begin position="390"/>
        <end position="415"/>
    </location>
</feature>
<comment type="subcellular location">
    <subcellularLocation>
        <location evidence="1">Membrane</location>
        <topology evidence="1">Multi-pass membrane protein</topology>
    </subcellularLocation>
</comment>
<dbReference type="PROSITE" id="PS00216">
    <property type="entry name" value="SUGAR_TRANSPORT_1"/>
    <property type="match status" value="2"/>
</dbReference>
<reference evidence="19" key="1">
    <citation type="submission" date="2021-01" db="EMBL/GenBank/DDBJ databases">
        <authorList>
            <person name="Corre E."/>
            <person name="Pelletier E."/>
            <person name="Niang G."/>
            <person name="Scheremetjew M."/>
            <person name="Finn R."/>
            <person name="Kale V."/>
            <person name="Holt S."/>
            <person name="Cochrane G."/>
            <person name="Meng A."/>
            <person name="Brown T."/>
            <person name="Cohen L."/>
        </authorList>
    </citation>
    <scope>NUCLEOTIDE SEQUENCE</scope>
    <source>
        <strain evidence="19">CCMP2877</strain>
    </source>
</reference>
<evidence type="ECO:0000256" key="1">
    <source>
        <dbReference type="ARBA" id="ARBA00004141"/>
    </source>
</evidence>
<comment type="catalytic activity">
    <reaction evidence="8">
        <text>D-galactose(in) = D-galactose(out)</text>
        <dbReference type="Rhea" id="RHEA:34915"/>
        <dbReference type="ChEBI" id="CHEBI:4139"/>
    </reaction>
    <physiologicalReaction direction="right-to-left" evidence="8">
        <dbReference type="Rhea" id="RHEA:34917"/>
    </physiologicalReaction>
</comment>
<evidence type="ECO:0000259" key="18">
    <source>
        <dbReference type="PROSITE" id="PS50850"/>
    </source>
</evidence>
<organism evidence="19">
    <name type="scientific">Phaeomonas parva</name>
    <dbReference type="NCBI Taxonomy" id="124430"/>
    <lineage>
        <taxon>Eukaryota</taxon>
        <taxon>Sar</taxon>
        <taxon>Stramenopiles</taxon>
        <taxon>Ochrophyta</taxon>
        <taxon>Pinguiophyceae</taxon>
        <taxon>Pinguiochrysidales</taxon>
        <taxon>Pinguiochrysidaceae</taxon>
        <taxon>Phaeomonas</taxon>
    </lineage>
</organism>
<dbReference type="PANTHER" id="PTHR48023">
    <property type="entry name" value="D-XYLOSE-PROTON SYMPORTER-LIKE 2"/>
    <property type="match status" value="1"/>
</dbReference>
<dbReference type="PROSITE" id="PS50850">
    <property type="entry name" value="MFS"/>
    <property type="match status" value="1"/>
</dbReference>
<name>A0A7S1UI73_9STRA</name>
<feature type="region of interest" description="Disordered" evidence="16">
    <location>
        <begin position="504"/>
        <end position="528"/>
    </location>
</feature>
<evidence type="ECO:0000256" key="12">
    <source>
        <dbReference type="ARBA" id="ARBA00044668"/>
    </source>
</evidence>